<dbReference type="RefSeq" id="WP_301141568.1">
    <property type="nucleotide sequence ID" value="NZ_JAUHQA010000001.1"/>
</dbReference>
<sequence>MNKGLMAVGAVAIAGLSAAVGWYGVQLLTGDGETPVAEPSSTPTADLPTVPLTFNLTEVESEASGLFTPPACGEEWSAEATAANGVIPEVDVTRGEMSASATVTFTSEDEALTAFLAQEGQLIITRDGVVVTPDWGSEFVPDLFVTSTDTTAPSSDSIEFTGATLCDTAAELSAIWDDFEWSGATEEQIASRQQEAEDFEAANADLPPGDYEVYAWTPVILGEPAAAARALAEEGVTGLAYLQYTAGYSAIRDDPRIDDHCEESETPDGQSEMLCDVPQDVLAEVLTRDVPEHYVVDAPAAVAISEPATFTVE</sequence>
<name>A0ABT8GFK0_9MICO</name>
<evidence type="ECO:0000313" key="2">
    <source>
        <dbReference type="Proteomes" id="UP001172708"/>
    </source>
</evidence>
<comment type="caution">
    <text evidence="1">The sequence shown here is derived from an EMBL/GenBank/DDBJ whole genome shotgun (WGS) entry which is preliminary data.</text>
</comment>
<reference evidence="1" key="1">
    <citation type="submission" date="2023-06" db="EMBL/GenBank/DDBJ databases">
        <title>Egi l300058.</title>
        <authorList>
            <person name="Gao L."/>
            <person name="Fang B.-Z."/>
            <person name="Li W.-J."/>
        </authorList>
    </citation>
    <scope>NUCLEOTIDE SEQUENCE</scope>
    <source>
        <strain evidence="1">EGI L300058</strain>
    </source>
</reference>
<proteinExistence type="predicted"/>
<dbReference type="Proteomes" id="UP001172708">
    <property type="component" value="Unassembled WGS sequence"/>
</dbReference>
<accession>A0ABT8GFK0</accession>
<gene>
    <name evidence="1" type="ORF">QQX02_04655</name>
</gene>
<protein>
    <submittedName>
        <fullName evidence="1">Uncharacterized protein</fullName>
    </submittedName>
</protein>
<organism evidence="1 2">
    <name type="scientific">Demequina muriae</name>
    <dbReference type="NCBI Taxonomy" id="3051664"/>
    <lineage>
        <taxon>Bacteria</taxon>
        <taxon>Bacillati</taxon>
        <taxon>Actinomycetota</taxon>
        <taxon>Actinomycetes</taxon>
        <taxon>Micrococcales</taxon>
        <taxon>Demequinaceae</taxon>
        <taxon>Demequina</taxon>
    </lineage>
</organism>
<dbReference type="EMBL" id="JAUHQA010000001">
    <property type="protein sequence ID" value="MDN4480212.1"/>
    <property type="molecule type" value="Genomic_DNA"/>
</dbReference>
<evidence type="ECO:0000313" key="1">
    <source>
        <dbReference type="EMBL" id="MDN4480212.1"/>
    </source>
</evidence>
<keyword evidence="2" id="KW-1185">Reference proteome</keyword>